<evidence type="ECO:0000256" key="3">
    <source>
        <dbReference type="ARBA" id="ARBA00022679"/>
    </source>
</evidence>
<dbReference type="CDD" id="cd18109">
    <property type="entry name" value="SpoU-like_RNA-MTase"/>
    <property type="match status" value="1"/>
</dbReference>
<dbReference type="Pfam" id="PF22435">
    <property type="entry name" value="MRM3-like_sub_bind"/>
    <property type="match status" value="1"/>
</dbReference>
<dbReference type="Pfam" id="PF00588">
    <property type="entry name" value="SpoU_methylase"/>
    <property type="match status" value="1"/>
</dbReference>
<feature type="domain" description="tRNA/rRNA methyltransferase SpoU type" evidence="4">
    <location>
        <begin position="106"/>
        <end position="247"/>
    </location>
</feature>
<dbReference type="InterPro" id="IPR051259">
    <property type="entry name" value="rRNA_Methyltransferase"/>
</dbReference>
<dbReference type="InterPro" id="IPR029064">
    <property type="entry name" value="Ribosomal_eL30-like_sf"/>
</dbReference>
<dbReference type="GO" id="GO:0008168">
    <property type="term" value="F:methyltransferase activity"/>
    <property type="evidence" value="ECO:0007669"/>
    <property type="project" value="UniProtKB-KW"/>
</dbReference>
<keyword evidence="7" id="KW-1185">Reference proteome</keyword>
<evidence type="ECO:0000256" key="1">
    <source>
        <dbReference type="ARBA" id="ARBA00007228"/>
    </source>
</evidence>
<feature type="domain" description="MRM3-like substrate binding" evidence="5">
    <location>
        <begin position="7"/>
        <end position="88"/>
    </location>
</feature>
<proteinExistence type="inferred from homology"/>
<evidence type="ECO:0000313" key="7">
    <source>
        <dbReference type="Proteomes" id="UP000605676"/>
    </source>
</evidence>
<dbReference type="Gene3D" id="3.30.1330.30">
    <property type="match status" value="1"/>
</dbReference>
<dbReference type="EMBL" id="JAENRR010000013">
    <property type="protein sequence ID" value="MBK3517141.1"/>
    <property type="molecule type" value="Genomic_DNA"/>
</dbReference>
<sequence length="255" mass="28394">MLSKNKQKFILSLSRKKVREQNEVFVAEGHKLVSDLLSAGCDVDTIIATDSWLNENKTLTNNCHEIIDSSTDELKKVSQLKSPPSVIAVFNQNKKPLNIEHLKTQLSIFLDEIQDPGNLGTIIRLADWFGIKNIICSKNCADVYNAKTIQSTMGAISRVNVHYVDTLAFFQDFQNLKLPIYGTFLDGDNIYEESLTSNGLIVMGNEGKGISTEVERHISSRLLIPPYPDNASTSESLNVSVATAIICAEFRRTKN</sequence>
<dbReference type="GO" id="GO:0032259">
    <property type="term" value="P:methylation"/>
    <property type="evidence" value="ECO:0007669"/>
    <property type="project" value="UniProtKB-KW"/>
</dbReference>
<evidence type="ECO:0000259" key="5">
    <source>
        <dbReference type="Pfam" id="PF22435"/>
    </source>
</evidence>
<keyword evidence="2 6" id="KW-0489">Methyltransferase</keyword>
<dbReference type="PANTHER" id="PTHR43191">
    <property type="entry name" value="RRNA METHYLTRANSFERASE 3"/>
    <property type="match status" value="1"/>
</dbReference>
<comment type="caution">
    <text evidence="6">The sequence shown here is derived from an EMBL/GenBank/DDBJ whole genome shotgun (WGS) entry which is preliminary data.</text>
</comment>
<dbReference type="InterPro" id="IPR029028">
    <property type="entry name" value="Alpha/beta_knot_MTases"/>
</dbReference>
<organism evidence="6 7">
    <name type="scientific">Carboxylicivirga marina</name>
    <dbReference type="NCBI Taxonomy" id="2800988"/>
    <lineage>
        <taxon>Bacteria</taxon>
        <taxon>Pseudomonadati</taxon>
        <taxon>Bacteroidota</taxon>
        <taxon>Bacteroidia</taxon>
        <taxon>Marinilabiliales</taxon>
        <taxon>Marinilabiliaceae</taxon>
        <taxon>Carboxylicivirga</taxon>
    </lineage>
</organism>
<comment type="similarity">
    <text evidence="1">Belongs to the class IV-like SAM-binding methyltransferase superfamily. RNA methyltransferase TrmH family.</text>
</comment>
<dbReference type="PANTHER" id="PTHR43191:SF2">
    <property type="entry name" value="RRNA METHYLTRANSFERASE 3, MITOCHONDRIAL"/>
    <property type="match status" value="1"/>
</dbReference>
<name>A0ABS1HHT1_9BACT</name>
<protein>
    <submittedName>
        <fullName evidence="6">RNA methyltransferase</fullName>
    </submittedName>
</protein>
<dbReference type="InterPro" id="IPR053888">
    <property type="entry name" value="MRM3-like_sub_bind"/>
</dbReference>
<dbReference type="InterPro" id="IPR001537">
    <property type="entry name" value="SpoU_MeTrfase"/>
</dbReference>
<gene>
    <name evidence="6" type="ORF">JIV24_07280</name>
</gene>
<dbReference type="RefSeq" id="WP_200464369.1">
    <property type="nucleotide sequence ID" value="NZ_JAENRR010000013.1"/>
</dbReference>
<reference evidence="6 7" key="1">
    <citation type="submission" date="2021-01" db="EMBL/GenBank/DDBJ databases">
        <title>Carboxyliciviraga sp.nov., isolated from coastal sediments.</title>
        <authorList>
            <person name="Lu D."/>
            <person name="Zhang T."/>
        </authorList>
    </citation>
    <scope>NUCLEOTIDE SEQUENCE [LARGE SCALE GENOMIC DNA]</scope>
    <source>
        <strain evidence="6 7">N1Y132</strain>
    </source>
</reference>
<dbReference type="SUPFAM" id="SSF75217">
    <property type="entry name" value="alpha/beta knot"/>
    <property type="match status" value="1"/>
</dbReference>
<dbReference type="InterPro" id="IPR029026">
    <property type="entry name" value="tRNA_m1G_MTases_N"/>
</dbReference>
<dbReference type="Proteomes" id="UP000605676">
    <property type="component" value="Unassembled WGS sequence"/>
</dbReference>
<dbReference type="SUPFAM" id="SSF55315">
    <property type="entry name" value="L30e-like"/>
    <property type="match status" value="1"/>
</dbReference>
<evidence type="ECO:0000259" key="4">
    <source>
        <dbReference type="Pfam" id="PF00588"/>
    </source>
</evidence>
<evidence type="ECO:0000313" key="6">
    <source>
        <dbReference type="EMBL" id="MBK3517141.1"/>
    </source>
</evidence>
<accession>A0ABS1HHT1</accession>
<keyword evidence="3" id="KW-0808">Transferase</keyword>
<evidence type="ECO:0000256" key="2">
    <source>
        <dbReference type="ARBA" id="ARBA00022603"/>
    </source>
</evidence>
<dbReference type="Gene3D" id="3.40.1280.10">
    <property type="match status" value="1"/>
</dbReference>